<dbReference type="Gene3D" id="1.20.1250.20">
    <property type="entry name" value="MFS general substrate transporter like domains"/>
    <property type="match status" value="2"/>
</dbReference>
<dbReference type="OrthoDB" id="9797524at2"/>
<feature type="transmembrane region" description="Helical" evidence="4">
    <location>
        <begin position="5"/>
        <end position="26"/>
    </location>
</feature>
<evidence type="ECO:0000313" key="7">
    <source>
        <dbReference type="Proteomes" id="UP000014977"/>
    </source>
</evidence>
<comment type="caution">
    <text evidence="6">The sequence shown here is derived from an EMBL/GenBank/DDBJ whole genome shotgun (WGS) entry which is preliminary data.</text>
</comment>
<dbReference type="SUPFAM" id="SSF103473">
    <property type="entry name" value="MFS general substrate transporter"/>
    <property type="match status" value="1"/>
</dbReference>
<dbReference type="RefSeq" id="WP_020875638.1">
    <property type="nucleotide sequence ID" value="NZ_ATHJ01000057.1"/>
</dbReference>
<feature type="transmembrane region" description="Helical" evidence="4">
    <location>
        <begin position="355"/>
        <end position="375"/>
    </location>
</feature>
<dbReference type="PANTHER" id="PTHR23521:SF3">
    <property type="entry name" value="MFS TRANSPORTER"/>
    <property type="match status" value="1"/>
</dbReference>
<name>S7U2R1_DESML</name>
<dbReference type="Pfam" id="PF07690">
    <property type="entry name" value="MFS_1"/>
    <property type="match status" value="1"/>
</dbReference>
<feature type="transmembrane region" description="Helical" evidence="4">
    <location>
        <begin position="98"/>
        <end position="119"/>
    </location>
</feature>
<feature type="transmembrane region" description="Helical" evidence="4">
    <location>
        <begin position="202"/>
        <end position="224"/>
    </location>
</feature>
<protein>
    <submittedName>
        <fullName evidence="6">Major facilitator superfamily MFS_1</fullName>
    </submittedName>
</protein>
<evidence type="ECO:0000256" key="3">
    <source>
        <dbReference type="ARBA" id="ARBA00023136"/>
    </source>
</evidence>
<dbReference type="InterPro" id="IPR036259">
    <property type="entry name" value="MFS_trans_sf"/>
</dbReference>
<gene>
    <name evidence="6" type="ORF">dsmv_1291</name>
</gene>
<feature type="transmembrane region" description="Helical" evidence="4">
    <location>
        <begin position="288"/>
        <end position="310"/>
    </location>
</feature>
<evidence type="ECO:0000256" key="2">
    <source>
        <dbReference type="ARBA" id="ARBA00022989"/>
    </source>
</evidence>
<dbReference type="eggNOG" id="COG2814">
    <property type="taxonomic scope" value="Bacteria"/>
</dbReference>
<evidence type="ECO:0000259" key="5">
    <source>
        <dbReference type="PROSITE" id="PS50850"/>
    </source>
</evidence>
<reference evidence="6 7" key="1">
    <citation type="journal article" date="2013" name="Genome Announc.">
        <title>Draft genome sequences for three mercury-methylating, sulfate-reducing bacteria.</title>
        <authorList>
            <person name="Brown S.D."/>
            <person name="Hurt R.A.Jr."/>
            <person name="Gilmour C.C."/>
            <person name="Elias D.A."/>
        </authorList>
    </citation>
    <scope>NUCLEOTIDE SEQUENCE [LARGE SCALE GENOMIC DNA]</scope>
    <source>
        <strain evidence="6 7">DSM 2059</strain>
    </source>
</reference>
<dbReference type="STRING" id="897.B2D07_08445"/>
<evidence type="ECO:0000256" key="1">
    <source>
        <dbReference type="ARBA" id="ARBA00022692"/>
    </source>
</evidence>
<feature type="transmembrane region" description="Helical" evidence="4">
    <location>
        <begin position="38"/>
        <end position="59"/>
    </location>
</feature>
<keyword evidence="3 4" id="KW-0472">Membrane</keyword>
<sequence length="416" mass="44753">MVSTFVPFTALFAAVLILMAGVGLLNTLLSLKLTLAGFAPQTIGGIMACYFVGLILGSVQGHRLIERVGHIRAFAVFAAVTTGMVMLHGLFVSAALWALLRLLTGISIIGLYMVIESWLNECTEPRTRGRIFSVYMIMSYLGMAVGQQLLNMGNVATQELFFLVGFLVTFSLVPVAATHAIHPELPSAQHYRILPYFKRAPIGMLGSLSAGMINSAFYAMGPVFGHQIHLTVSELSAFMTATILGGLAFQWPVGIISDRFDRTLVLPLLGVMVAGAALLVIVVAEITYWLMIGVMAMFGGLIFAVYPVAVARAHDLFERKDIVPVSSCLLFSYGIGAAVGPVGASTVMTWAESPYGFMGYIAMIAGIYAVVTWVLRRIEKVEIVPVADQVGFLAMESTSPMAVQLDPRAEIDSKGL</sequence>
<dbReference type="PROSITE" id="PS50850">
    <property type="entry name" value="MFS"/>
    <property type="match status" value="1"/>
</dbReference>
<dbReference type="InterPro" id="IPR020846">
    <property type="entry name" value="MFS_dom"/>
</dbReference>
<feature type="domain" description="Major facilitator superfamily (MFS) profile" evidence="5">
    <location>
        <begin position="1"/>
        <end position="380"/>
    </location>
</feature>
<dbReference type="InterPro" id="IPR047200">
    <property type="entry name" value="MFS_YcaD-like"/>
</dbReference>
<evidence type="ECO:0000256" key="4">
    <source>
        <dbReference type="SAM" id="Phobius"/>
    </source>
</evidence>
<dbReference type="AlphaFoldDB" id="S7U2R1"/>
<dbReference type="EMBL" id="ATHJ01000057">
    <property type="protein sequence ID" value="EPR43265.1"/>
    <property type="molecule type" value="Genomic_DNA"/>
</dbReference>
<keyword evidence="7" id="KW-1185">Reference proteome</keyword>
<feature type="transmembrane region" description="Helical" evidence="4">
    <location>
        <begin position="161"/>
        <end position="181"/>
    </location>
</feature>
<proteinExistence type="predicted"/>
<dbReference type="InterPro" id="IPR011701">
    <property type="entry name" value="MFS"/>
</dbReference>
<feature type="transmembrane region" description="Helical" evidence="4">
    <location>
        <begin position="263"/>
        <end position="282"/>
    </location>
</feature>
<feature type="transmembrane region" description="Helical" evidence="4">
    <location>
        <begin position="131"/>
        <end position="149"/>
    </location>
</feature>
<keyword evidence="2 4" id="KW-1133">Transmembrane helix</keyword>
<dbReference type="CDD" id="cd17477">
    <property type="entry name" value="MFS_YcaD_like"/>
    <property type="match status" value="1"/>
</dbReference>
<dbReference type="Proteomes" id="UP000014977">
    <property type="component" value="Unassembled WGS sequence"/>
</dbReference>
<keyword evidence="1 4" id="KW-0812">Transmembrane</keyword>
<dbReference type="GO" id="GO:0022857">
    <property type="term" value="F:transmembrane transporter activity"/>
    <property type="evidence" value="ECO:0007669"/>
    <property type="project" value="InterPro"/>
</dbReference>
<dbReference type="PANTHER" id="PTHR23521">
    <property type="entry name" value="TRANSPORTER MFS SUPERFAMILY"/>
    <property type="match status" value="1"/>
</dbReference>
<feature type="transmembrane region" description="Helical" evidence="4">
    <location>
        <begin position="236"/>
        <end position="256"/>
    </location>
</feature>
<evidence type="ECO:0000313" key="6">
    <source>
        <dbReference type="EMBL" id="EPR43265.1"/>
    </source>
</evidence>
<dbReference type="GO" id="GO:0005886">
    <property type="term" value="C:plasma membrane"/>
    <property type="evidence" value="ECO:0007669"/>
    <property type="project" value="TreeGrafter"/>
</dbReference>
<accession>S7U2R1</accession>
<feature type="transmembrane region" description="Helical" evidence="4">
    <location>
        <begin position="71"/>
        <end position="92"/>
    </location>
</feature>
<organism evidence="6 7">
    <name type="scientific">Desulfococcus multivorans DSM 2059</name>
    <dbReference type="NCBI Taxonomy" id="1121405"/>
    <lineage>
        <taxon>Bacteria</taxon>
        <taxon>Pseudomonadati</taxon>
        <taxon>Thermodesulfobacteriota</taxon>
        <taxon>Desulfobacteria</taxon>
        <taxon>Desulfobacterales</taxon>
        <taxon>Desulfococcaceae</taxon>
        <taxon>Desulfococcus</taxon>
    </lineage>
</organism>
<feature type="transmembrane region" description="Helical" evidence="4">
    <location>
        <begin position="322"/>
        <end position="343"/>
    </location>
</feature>